<feature type="domain" description="Peptidase A1" evidence="3">
    <location>
        <begin position="1"/>
        <end position="136"/>
    </location>
</feature>
<dbReference type="InterPro" id="IPR032799">
    <property type="entry name" value="TAXi_C"/>
</dbReference>
<evidence type="ECO:0000313" key="4">
    <source>
        <dbReference type="EMBL" id="CAI9774659.1"/>
    </source>
</evidence>
<keyword evidence="2" id="KW-0378">Hydrolase</keyword>
<protein>
    <recommendedName>
        <fullName evidence="3">Peptidase A1 domain-containing protein</fullName>
    </recommendedName>
</protein>
<sequence length="136" mass="14747">MQQTELVLGIRSNYGVNIKGISVGNKILKFPDEVWDVKSGGGMILDSGTTATLLTEPAYEPVMATLTPSLKKFARSNLTIGPFEFCFDQTGYNESLVPRLAFHFADGVQFEPPVENYVIDVSDGVKVPGICSNTLA</sequence>
<evidence type="ECO:0000256" key="2">
    <source>
        <dbReference type="ARBA" id="ARBA00022801"/>
    </source>
</evidence>
<proteinExistence type="predicted"/>
<dbReference type="PROSITE" id="PS00141">
    <property type="entry name" value="ASP_PROTEASE"/>
    <property type="match status" value="1"/>
</dbReference>
<evidence type="ECO:0000259" key="3">
    <source>
        <dbReference type="PROSITE" id="PS51767"/>
    </source>
</evidence>
<keyword evidence="5" id="KW-1185">Reference proteome</keyword>
<dbReference type="PANTHER" id="PTHR47967:SF69">
    <property type="entry name" value="ASPARTIC PROTEINASE NANA, CHLOROPLAST"/>
    <property type="match status" value="1"/>
</dbReference>
<name>A0AAD1ZRV8_9LAMI</name>
<keyword evidence="1" id="KW-0645">Protease</keyword>
<gene>
    <name evidence="4" type="ORF">FPE_LOCUS22089</name>
</gene>
<dbReference type="Pfam" id="PF14541">
    <property type="entry name" value="TAXi_C"/>
    <property type="match status" value="1"/>
</dbReference>
<dbReference type="PROSITE" id="PS51767">
    <property type="entry name" value="PEPTIDASE_A1"/>
    <property type="match status" value="1"/>
</dbReference>
<dbReference type="PANTHER" id="PTHR47967">
    <property type="entry name" value="OS07G0603500 PROTEIN-RELATED"/>
    <property type="match status" value="1"/>
</dbReference>
<dbReference type="Proteomes" id="UP000834106">
    <property type="component" value="Chromosome 13"/>
</dbReference>
<evidence type="ECO:0000313" key="5">
    <source>
        <dbReference type="Proteomes" id="UP000834106"/>
    </source>
</evidence>
<dbReference type="InterPro" id="IPR051708">
    <property type="entry name" value="Plant_Aspart_Prot_A1"/>
</dbReference>
<dbReference type="InterPro" id="IPR001969">
    <property type="entry name" value="Aspartic_peptidase_AS"/>
</dbReference>
<evidence type="ECO:0000256" key="1">
    <source>
        <dbReference type="ARBA" id="ARBA00022670"/>
    </source>
</evidence>
<accession>A0AAD1ZRV8</accession>
<dbReference type="Gene3D" id="2.40.70.10">
    <property type="entry name" value="Acid Proteases"/>
    <property type="match status" value="1"/>
</dbReference>
<dbReference type="InterPro" id="IPR021109">
    <property type="entry name" value="Peptidase_aspartic_dom_sf"/>
</dbReference>
<dbReference type="InterPro" id="IPR033121">
    <property type="entry name" value="PEPTIDASE_A1"/>
</dbReference>
<organism evidence="4 5">
    <name type="scientific">Fraxinus pennsylvanica</name>
    <dbReference type="NCBI Taxonomy" id="56036"/>
    <lineage>
        <taxon>Eukaryota</taxon>
        <taxon>Viridiplantae</taxon>
        <taxon>Streptophyta</taxon>
        <taxon>Embryophyta</taxon>
        <taxon>Tracheophyta</taxon>
        <taxon>Spermatophyta</taxon>
        <taxon>Magnoliopsida</taxon>
        <taxon>eudicotyledons</taxon>
        <taxon>Gunneridae</taxon>
        <taxon>Pentapetalae</taxon>
        <taxon>asterids</taxon>
        <taxon>lamiids</taxon>
        <taxon>Lamiales</taxon>
        <taxon>Oleaceae</taxon>
        <taxon>Oleeae</taxon>
        <taxon>Fraxinus</taxon>
    </lineage>
</organism>
<dbReference type="SUPFAM" id="SSF50630">
    <property type="entry name" value="Acid proteases"/>
    <property type="match status" value="1"/>
</dbReference>
<dbReference type="GO" id="GO:0006508">
    <property type="term" value="P:proteolysis"/>
    <property type="evidence" value="ECO:0007669"/>
    <property type="project" value="UniProtKB-KW"/>
</dbReference>
<dbReference type="GO" id="GO:0004190">
    <property type="term" value="F:aspartic-type endopeptidase activity"/>
    <property type="evidence" value="ECO:0007669"/>
    <property type="project" value="InterPro"/>
</dbReference>
<reference evidence="4" key="1">
    <citation type="submission" date="2023-05" db="EMBL/GenBank/DDBJ databases">
        <authorList>
            <person name="Huff M."/>
        </authorList>
    </citation>
    <scope>NUCLEOTIDE SEQUENCE</scope>
</reference>
<dbReference type="AlphaFoldDB" id="A0AAD1ZRV8"/>
<dbReference type="EMBL" id="OU503048">
    <property type="protein sequence ID" value="CAI9774659.1"/>
    <property type="molecule type" value="Genomic_DNA"/>
</dbReference>